<dbReference type="InterPro" id="IPR049022">
    <property type="entry name" value="AMG1_III"/>
</dbReference>
<keyword evidence="3" id="KW-1185">Reference proteome</keyword>
<dbReference type="PANTHER" id="PTHR45955:SF1">
    <property type="entry name" value="PHOSPHOACETYLGLUCOSAMINE MUTASE"/>
    <property type="match status" value="1"/>
</dbReference>
<dbReference type="WBParaSite" id="maker-unitig_16985-snap-gene-0.2-mRNA-1">
    <property type="protein sequence ID" value="maker-unitig_16985-snap-gene-0.2-mRNA-1"/>
    <property type="gene ID" value="maker-unitig_16985-snap-gene-0.2"/>
</dbReference>
<dbReference type="Gene3D" id="3.30.310.50">
    <property type="entry name" value="Alpha-D-phosphohexomutase, C-terminal domain"/>
    <property type="match status" value="1"/>
</dbReference>
<dbReference type="InterPro" id="IPR036900">
    <property type="entry name" value="A-D-PHexomutase_C_sf"/>
</dbReference>
<evidence type="ECO:0000259" key="2">
    <source>
        <dbReference type="Pfam" id="PF21404"/>
    </source>
</evidence>
<dbReference type="InterPro" id="IPR016055">
    <property type="entry name" value="A-D-PHexomutase_a/b/a-I/II/III"/>
</dbReference>
<dbReference type="Pfam" id="PF00408">
    <property type="entry name" value="PGM_PMM_IV"/>
    <property type="match status" value="1"/>
</dbReference>
<protein>
    <submittedName>
        <fullName evidence="4">PGM_PMM_IV domain-containing protein</fullName>
    </submittedName>
</protein>
<sequence length="449" mass="49300">DSTVATTETRRVLRHQPRVDALVNSASAAAWSRGLRHRRLPDASATRGQMDYIIAGRSEVAISARASSRRDGDAPATIPSMTTAFKLRRAQWRPCCRLNGSRSPATAWPRLWPPEFAPAIRPALMKPMTNSWLWLSSWACHYIVACTNNPAYGRPSLSGYAEKLAGAFVRLAERRSLKGGGGAPGPRSVHIDAANGVGAGALAQLAPLLGEHTAPGYALPGGPGPAVRAAGQRWASFDGDADRIIYFYCDSEGQFQTAYANAESTRYLAEQLGVAVACVPTGVKHLHKRGKDFDIGVYFEANVRARLARKLKRLENCRLVMDLINETSLCCSQWSTRWPRRAGRAAEWNACYTDLPRQLKVSVANRSAAVTTTDAERRCVLPEGLQPVIDDLVAATQAWRAFVRPSGTEDVVRVYAEGATRELATSWRCRWRRRCTGWLPGWGRCPSIE</sequence>
<reference evidence="4" key="1">
    <citation type="submission" date="2016-11" db="UniProtKB">
        <authorList>
            <consortium name="WormBaseParasite"/>
        </authorList>
    </citation>
    <scope>IDENTIFICATION</scope>
</reference>
<dbReference type="PANTHER" id="PTHR45955">
    <property type="entry name" value="PHOSPHOACETYLGLUCOSAMINE MUTASE"/>
    <property type="match status" value="1"/>
</dbReference>
<dbReference type="AlphaFoldDB" id="A0A1I8F464"/>
<dbReference type="InterPro" id="IPR005843">
    <property type="entry name" value="A-D-PHexomutase_C"/>
</dbReference>
<evidence type="ECO:0000313" key="4">
    <source>
        <dbReference type="WBParaSite" id="maker-unitig_16985-snap-gene-0.2-mRNA-1"/>
    </source>
</evidence>
<dbReference type="Pfam" id="PF21404">
    <property type="entry name" value="AMG1_III"/>
    <property type="match status" value="1"/>
</dbReference>
<evidence type="ECO:0000313" key="3">
    <source>
        <dbReference type="Proteomes" id="UP000095280"/>
    </source>
</evidence>
<dbReference type="Proteomes" id="UP000095280">
    <property type="component" value="Unplaced"/>
</dbReference>
<dbReference type="GO" id="GO:0004610">
    <property type="term" value="F:phosphoacetylglucosamine mutase activity"/>
    <property type="evidence" value="ECO:0007669"/>
    <property type="project" value="TreeGrafter"/>
</dbReference>
<evidence type="ECO:0000259" key="1">
    <source>
        <dbReference type="Pfam" id="PF00408"/>
    </source>
</evidence>
<name>A0A1I8F464_9PLAT</name>
<organism evidence="3 4">
    <name type="scientific">Macrostomum lignano</name>
    <dbReference type="NCBI Taxonomy" id="282301"/>
    <lineage>
        <taxon>Eukaryota</taxon>
        <taxon>Metazoa</taxon>
        <taxon>Spiralia</taxon>
        <taxon>Lophotrochozoa</taxon>
        <taxon>Platyhelminthes</taxon>
        <taxon>Rhabditophora</taxon>
        <taxon>Macrostomorpha</taxon>
        <taxon>Macrostomida</taxon>
        <taxon>Macrostomidae</taxon>
        <taxon>Macrostomum</taxon>
    </lineage>
</organism>
<feature type="domain" description="Phosphoacetylglucosamine mutase AMG1" evidence="2">
    <location>
        <begin position="255"/>
        <end position="302"/>
    </location>
</feature>
<dbReference type="GO" id="GO:0005975">
    <property type="term" value="P:carbohydrate metabolic process"/>
    <property type="evidence" value="ECO:0007669"/>
    <property type="project" value="InterPro"/>
</dbReference>
<dbReference type="GO" id="GO:0006048">
    <property type="term" value="P:UDP-N-acetylglucosamine biosynthetic process"/>
    <property type="evidence" value="ECO:0007669"/>
    <property type="project" value="TreeGrafter"/>
</dbReference>
<feature type="domain" description="Alpha-D-phosphohexomutase C-terminal" evidence="1">
    <location>
        <begin position="400"/>
        <end position="427"/>
    </location>
</feature>
<proteinExistence type="predicted"/>
<accession>A0A1I8F464</accession>
<dbReference type="SUPFAM" id="SSF55957">
    <property type="entry name" value="Phosphoglucomutase, C-terminal domain"/>
    <property type="match status" value="1"/>
</dbReference>
<dbReference type="SUPFAM" id="SSF53738">
    <property type="entry name" value="Phosphoglucomutase, first 3 domains"/>
    <property type="match status" value="1"/>
</dbReference>